<accession>A0AAW2EE46</accession>
<comment type="caution">
    <text evidence="1">The sequence shown here is derived from an EMBL/GenBank/DDBJ whole genome shotgun (WGS) entry which is preliminary data.</text>
</comment>
<gene>
    <name evidence="1" type="ORF">PUN28_018507</name>
</gene>
<dbReference type="AlphaFoldDB" id="A0AAW2EE46"/>
<evidence type="ECO:0000313" key="2">
    <source>
        <dbReference type="Proteomes" id="UP001430953"/>
    </source>
</evidence>
<dbReference type="Proteomes" id="UP001430953">
    <property type="component" value="Unassembled WGS sequence"/>
</dbReference>
<reference evidence="1 2" key="1">
    <citation type="submission" date="2023-03" db="EMBL/GenBank/DDBJ databases">
        <title>High recombination rates correlate with genetic variation in Cardiocondyla obscurior ants.</title>
        <authorList>
            <person name="Errbii M."/>
        </authorList>
    </citation>
    <scope>NUCLEOTIDE SEQUENCE [LARGE SCALE GENOMIC DNA]</scope>
    <source>
        <strain evidence="1">Alpha-2009</strain>
        <tissue evidence="1">Whole body</tissue>
    </source>
</reference>
<proteinExistence type="predicted"/>
<evidence type="ECO:0000313" key="1">
    <source>
        <dbReference type="EMBL" id="KAL0101994.1"/>
    </source>
</evidence>
<keyword evidence="2" id="KW-1185">Reference proteome</keyword>
<name>A0AAW2EE46_9HYME</name>
<organism evidence="1 2">
    <name type="scientific">Cardiocondyla obscurior</name>
    <dbReference type="NCBI Taxonomy" id="286306"/>
    <lineage>
        <taxon>Eukaryota</taxon>
        <taxon>Metazoa</taxon>
        <taxon>Ecdysozoa</taxon>
        <taxon>Arthropoda</taxon>
        <taxon>Hexapoda</taxon>
        <taxon>Insecta</taxon>
        <taxon>Pterygota</taxon>
        <taxon>Neoptera</taxon>
        <taxon>Endopterygota</taxon>
        <taxon>Hymenoptera</taxon>
        <taxon>Apocrita</taxon>
        <taxon>Aculeata</taxon>
        <taxon>Formicoidea</taxon>
        <taxon>Formicidae</taxon>
        <taxon>Myrmicinae</taxon>
        <taxon>Cardiocondyla</taxon>
    </lineage>
</organism>
<dbReference type="EMBL" id="JADYXP020000023">
    <property type="protein sequence ID" value="KAL0101994.1"/>
    <property type="molecule type" value="Genomic_DNA"/>
</dbReference>
<sequence>MQKSAIFGDRDSDSWARVRLTDKCRLDQMELCRAQFYSQNNINKCNID</sequence>
<protein>
    <submittedName>
        <fullName evidence="1">Uncharacterized protein</fullName>
    </submittedName>
</protein>